<keyword evidence="4 10" id="KW-0963">Cytoplasm</keyword>
<evidence type="ECO:0000256" key="2">
    <source>
        <dbReference type="ARBA" id="ARBA00009054"/>
    </source>
</evidence>
<evidence type="ECO:0000256" key="1">
    <source>
        <dbReference type="ARBA" id="ARBA00004496"/>
    </source>
</evidence>
<evidence type="ECO:0000313" key="14">
    <source>
        <dbReference type="EMBL" id="GAJ94574.1"/>
    </source>
</evidence>
<dbReference type="PROSITE" id="PS01071">
    <property type="entry name" value="GRPE"/>
    <property type="match status" value="1"/>
</dbReference>
<evidence type="ECO:0000256" key="10">
    <source>
        <dbReference type="HAMAP-Rule" id="MF_01151"/>
    </source>
</evidence>
<organism evidence="14 15">
    <name type="scientific">Rhizobium rhizogenes NBRC 13257</name>
    <dbReference type="NCBI Taxonomy" id="1220581"/>
    <lineage>
        <taxon>Bacteria</taxon>
        <taxon>Pseudomonadati</taxon>
        <taxon>Pseudomonadota</taxon>
        <taxon>Alphaproteobacteria</taxon>
        <taxon>Hyphomicrobiales</taxon>
        <taxon>Rhizobiaceae</taxon>
        <taxon>Rhizobium/Agrobacterium group</taxon>
        <taxon>Rhizobium</taxon>
    </lineage>
</organism>
<protein>
    <recommendedName>
        <fullName evidence="8 10">Protein GrpE</fullName>
    </recommendedName>
    <alternativeName>
        <fullName evidence="9 10">HSP-70 cofactor</fullName>
    </alternativeName>
</protein>
<evidence type="ECO:0000256" key="4">
    <source>
        <dbReference type="ARBA" id="ARBA00022490"/>
    </source>
</evidence>
<accession>A0AA87QCI9</accession>
<dbReference type="Gene3D" id="2.30.22.10">
    <property type="entry name" value="Head domain of nucleotide exchange factor GrpE"/>
    <property type="match status" value="1"/>
</dbReference>
<dbReference type="GO" id="GO:0000774">
    <property type="term" value="F:adenyl-nucleotide exchange factor activity"/>
    <property type="evidence" value="ECO:0007669"/>
    <property type="project" value="InterPro"/>
</dbReference>
<evidence type="ECO:0000256" key="11">
    <source>
        <dbReference type="RuleBase" id="RU000639"/>
    </source>
</evidence>
<dbReference type="NCBIfam" id="NF010739">
    <property type="entry name" value="PRK14141.1"/>
    <property type="match status" value="1"/>
</dbReference>
<dbReference type="Proteomes" id="UP000026941">
    <property type="component" value="Unassembled WGS sequence"/>
</dbReference>
<evidence type="ECO:0000256" key="6">
    <source>
        <dbReference type="ARBA" id="ARBA00023186"/>
    </source>
</evidence>
<dbReference type="SUPFAM" id="SSF58014">
    <property type="entry name" value="Coiled-coil domain of nucleotide exchange factor GrpE"/>
    <property type="match status" value="1"/>
</dbReference>
<evidence type="ECO:0000313" key="15">
    <source>
        <dbReference type="Proteomes" id="UP000026941"/>
    </source>
</evidence>
<dbReference type="NCBIfam" id="NF010738">
    <property type="entry name" value="PRK14140.1"/>
    <property type="match status" value="1"/>
</dbReference>
<dbReference type="GO" id="GO:0042803">
    <property type="term" value="F:protein homodimerization activity"/>
    <property type="evidence" value="ECO:0007669"/>
    <property type="project" value="InterPro"/>
</dbReference>
<comment type="subunit">
    <text evidence="3 10">Homodimer.</text>
</comment>
<gene>
    <name evidence="10 14" type="primary">grpE</name>
    <name evidence="14" type="ORF">RRH01S_08_03130</name>
</gene>
<dbReference type="NCBIfam" id="NF010748">
    <property type="entry name" value="PRK14150.1"/>
    <property type="match status" value="1"/>
</dbReference>
<dbReference type="CDD" id="cd00446">
    <property type="entry name" value="GrpE"/>
    <property type="match status" value="1"/>
</dbReference>
<dbReference type="FunFam" id="2.30.22.10:FF:000001">
    <property type="entry name" value="Protein GrpE"/>
    <property type="match status" value="1"/>
</dbReference>
<evidence type="ECO:0000256" key="12">
    <source>
        <dbReference type="RuleBase" id="RU004478"/>
    </source>
</evidence>
<dbReference type="GO" id="GO:0005737">
    <property type="term" value="C:cytoplasm"/>
    <property type="evidence" value="ECO:0007669"/>
    <property type="project" value="UniProtKB-SubCell"/>
</dbReference>
<evidence type="ECO:0000256" key="3">
    <source>
        <dbReference type="ARBA" id="ARBA00011738"/>
    </source>
</evidence>
<dbReference type="PANTHER" id="PTHR21237:SF23">
    <property type="entry name" value="GRPE PROTEIN HOMOLOG, MITOCHONDRIAL"/>
    <property type="match status" value="1"/>
</dbReference>
<dbReference type="SUPFAM" id="SSF51064">
    <property type="entry name" value="Head domain of nucleotide exchange factor GrpE"/>
    <property type="match status" value="1"/>
</dbReference>
<keyword evidence="6 10" id="KW-0143">Chaperone</keyword>
<comment type="caution">
    <text evidence="14">The sequence shown here is derived from an EMBL/GenBank/DDBJ whole genome shotgun (WGS) entry which is preliminary data.</text>
</comment>
<evidence type="ECO:0000256" key="13">
    <source>
        <dbReference type="SAM" id="MobiDB-lite"/>
    </source>
</evidence>
<comment type="function">
    <text evidence="7 10 11">Participates actively in the response to hyperosmotic and heat shock by preventing the aggregation of stress-denatured proteins, in association with DnaK and GrpE. It is the nucleotide exchange factor for DnaK and may function as a thermosensor. Unfolded proteins bind initially to DnaJ; upon interaction with the DnaJ-bound protein, DnaK hydrolyzes its bound ATP, resulting in the formation of a stable complex. GrpE releases ADP from DnaK; ATP binding to DnaK triggers the release of the substrate protein, thus completing the reaction cycle. Several rounds of ATP-dependent interactions between DnaJ, DnaK and GrpE are required for fully efficient folding.</text>
</comment>
<dbReference type="GO" id="GO:0051087">
    <property type="term" value="F:protein-folding chaperone binding"/>
    <property type="evidence" value="ECO:0007669"/>
    <property type="project" value="InterPro"/>
</dbReference>
<dbReference type="AlphaFoldDB" id="A0AA87QCI9"/>
<dbReference type="PANTHER" id="PTHR21237">
    <property type="entry name" value="GRPE PROTEIN"/>
    <property type="match status" value="1"/>
</dbReference>
<dbReference type="PRINTS" id="PR00773">
    <property type="entry name" value="GRPEPROTEIN"/>
</dbReference>
<feature type="region of interest" description="Disordered" evidence="13">
    <location>
        <begin position="1"/>
        <end position="38"/>
    </location>
</feature>
<comment type="subcellular location">
    <subcellularLocation>
        <location evidence="1 10">Cytoplasm</location>
    </subcellularLocation>
</comment>
<dbReference type="Pfam" id="PF01025">
    <property type="entry name" value="GrpE"/>
    <property type="match status" value="1"/>
</dbReference>
<proteinExistence type="inferred from homology"/>
<dbReference type="InterPro" id="IPR000740">
    <property type="entry name" value="GrpE"/>
</dbReference>
<evidence type="ECO:0000256" key="7">
    <source>
        <dbReference type="ARBA" id="ARBA00053401"/>
    </source>
</evidence>
<keyword evidence="5 10" id="KW-0346">Stress response</keyword>
<sequence length="208" mass="22812">MTDETTKTGPDATAADLAQDVADTVETTAETQEPDPVELLKAENSDLRDRYLRLAADMDNLRRRTEREIKDAKSYSVAGFARDMLAVSDNLRRTLDAIPAELRDDAGLKTLIEGVEMTERSMLSALERHGVRQIEPVGQKFDPNFHQAMFEVPNSEVPNNTVVQVVQAGFVIGERVLRPAMVGVAKGGPKLAEVSELGSNSPFDEKDA</sequence>
<evidence type="ECO:0000256" key="8">
    <source>
        <dbReference type="ARBA" id="ARBA00072274"/>
    </source>
</evidence>
<evidence type="ECO:0000256" key="9">
    <source>
        <dbReference type="ARBA" id="ARBA00076414"/>
    </source>
</evidence>
<dbReference type="EMBL" id="BAYX01000008">
    <property type="protein sequence ID" value="GAJ94574.1"/>
    <property type="molecule type" value="Genomic_DNA"/>
</dbReference>
<dbReference type="HAMAP" id="MF_01151">
    <property type="entry name" value="GrpE"/>
    <property type="match status" value="1"/>
</dbReference>
<dbReference type="GO" id="GO:0006457">
    <property type="term" value="P:protein folding"/>
    <property type="evidence" value="ECO:0007669"/>
    <property type="project" value="InterPro"/>
</dbReference>
<evidence type="ECO:0000256" key="5">
    <source>
        <dbReference type="ARBA" id="ARBA00023016"/>
    </source>
</evidence>
<dbReference type="InterPro" id="IPR009012">
    <property type="entry name" value="GrpE_head"/>
</dbReference>
<comment type="similarity">
    <text evidence="2 10 12">Belongs to the GrpE family.</text>
</comment>
<dbReference type="GO" id="GO:0051082">
    <property type="term" value="F:unfolded protein binding"/>
    <property type="evidence" value="ECO:0007669"/>
    <property type="project" value="TreeGrafter"/>
</dbReference>
<dbReference type="InterPro" id="IPR013805">
    <property type="entry name" value="GrpE_CC"/>
</dbReference>
<dbReference type="Gene3D" id="3.90.20.20">
    <property type="match status" value="1"/>
</dbReference>
<name>A0AA87QCI9_RHIRH</name>
<reference evidence="14 15" key="1">
    <citation type="submission" date="2014-05" db="EMBL/GenBank/DDBJ databases">
        <title>Whole genome shotgun sequence of Rhizobium rhizogenes NBRC 13257.</title>
        <authorList>
            <person name="Katano-Makiyama Y."/>
            <person name="Hosoyama A."/>
            <person name="Hashimoto M."/>
            <person name="Hosoyama Y."/>
            <person name="Noguchi M."/>
            <person name="Tsuchikane K."/>
            <person name="Kimura A."/>
            <person name="Ohji S."/>
            <person name="Ichikawa N."/>
            <person name="Yamazoe A."/>
            <person name="Fujita N."/>
        </authorList>
    </citation>
    <scope>NUCLEOTIDE SEQUENCE [LARGE SCALE GENOMIC DNA]</scope>
    <source>
        <strain evidence="14 15">NBRC 13257</strain>
    </source>
</reference>